<feature type="region of interest" description="Disordered" evidence="1">
    <location>
        <begin position="812"/>
        <end position="1024"/>
    </location>
</feature>
<feature type="compositionally biased region" description="Basic and acidic residues" evidence="1">
    <location>
        <begin position="111"/>
        <end position="121"/>
    </location>
</feature>
<feature type="compositionally biased region" description="Basic and acidic residues" evidence="1">
    <location>
        <begin position="164"/>
        <end position="173"/>
    </location>
</feature>
<feature type="region of interest" description="Disordered" evidence="1">
    <location>
        <begin position="672"/>
        <end position="699"/>
    </location>
</feature>
<feature type="compositionally biased region" description="Low complexity" evidence="1">
    <location>
        <begin position="686"/>
        <end position="699"/>
    </location>
</feature>
<feature type="compositionally biased region" description="Basic and acidic residues" evidence="1">
    <location>
        <begin position="879"/>
        <end position="905"/>
    </location>
</feature>
<feature type="region of interest" description="Disordered" evidence="1">
    <location>
        <begin position="1310"/>
        <end position="1340"/>
    </location>
</feature>
<feature type="compositionally biased region" description="Low complexity" evidence="1">
    <location>
        <begin position="830"/>
        <end position="844"/>
    </location>
</feature>
<feature type="compositionally biased region" description="Low complexity" evidence="1">
    <location>
        <begin position="1324"/>
        <end position="1338"/>
    </location>
</feature>
<feature type="compositionally biased region" description="Basic and acidic residues" evidence="1">
    <location>
        <begin position="347"/>
        <end position="378"/>
    </location>
</feature>
<sequence>MQRLPFEKGMVNSPVMIKPKGIRLRNESHEHLDDDEDEDIDLRSGFPAHKNVLGGLKAKTGKPQIKFNLKNMSLSQNKGPQSESNEKYIDKHEDSDGRNQNIPAETLTTDKLSKNENKQSELYDPFDLSDVDERESVEMDLDSDMDKSDNEVVKVSVELDYGDVDLRSNDRSSNENSQQEHVGDYDFRKSQSRSLSPPGRESSSERKKRQTKFIDPFGLDEEFHPAHLAENISDSRLWDDTLKDNRSQTGFNKSGSSVKKVVQELSASQDSNSSEGPDGPQQDSWNQQKEKPGLAIPGFGGFDEPVMDNIPQSAKEFSHGKFGKNASEDSKNASGFGPVSKDSFWNSEHRWGRNKTDTDDRNRGNVEKHEVAKTSKGVSEKLKGVEKEEVKLDMKSVFDAEARKIKPGKVSSLTAEKKIDQGNYSTPKSKNQYDDDDFDDDISTPLPDISYQSALLESMEQSALKLRGDDDETPYKDYRTLEKTPYGKIATDSETDRKSRKRILESSLESFTIPVSKQSKLESVEDFITLDDSDKDIDDDSDDDDEGLMIASDVEEEDEGLVIDLCPTTPTTKSSSKKKIPDEEETSVDDNQEDPRAETPTIIDDEPTETIGAELESDPNHMEIASSSNEMRSAIEKSRKNMVIKFKGDTKKVNPKTGKTYSENIGSSIEVVGQSSRVKKDTSSPQSINNQNLTSTSQSSILHLPLSTASLQHQSDFPVGKFKPIGSTEPKITKPSTPETESSPVNMFAPIEEMQDKVSPPVSQVPYRMLPPLPSTVIPVNQLAQSLSGQPLKFDTGSSILPPLLPFPVQRQLFHPHSGGPHHLPGHGYGPAESSQASASSSLDRSSKDPYEWFKDKVDPSPGPKSLDAKDPANWFADKIGKKETKCEEDFRSKSKDYSDSEMKAKRQKKRKKKDKESPRKSSRKIKSEHDHSPSPKKIKYEMDGRNKSESPKKLEKKRHSEIKLERESPSYFEKRGQSQRQEESDSKNLITADEINQDNIIRDVSNLKSDVDGQTLKTSGEGKKCVNEFGNKILESLSEVKKVKKTTNDKPQSTESPKNIHEMKTASTPEKIRNKVAKPLPVKIDLSIKEKKDIQSPVKTTEKMKKDDGLIVIESDESELEDGEISDDSDDGVEEIVNDRKDTRTVVEHYSRSASERLGPYHRDQSDYLDTPKRNVNFRNDYDVRQGRRYTSKGEKGAQYWSDIISNPDTREERVKATRIESPSLRKLEPTVHKDTELLKSVASFTKAKQKVQAVCQAKTLEEWLKVELETDSVEHLKDIVPYPLHTDLTTFPKARRRKVKLKVKQTIEQEAKKRGQTAPFASSSQQASSTLQSDQQSHIEVEETYKNESYQNIPSYTRNQQNFQHGQFGQRFNQQGGYQQRNDPPWNQKRQYQNRGQGGRGNNITVGERGNNVNISERGNNLNIGGRGNNINISCNQPGQRNAPAHQPEVVVINDELDQVTPEKQPQTDPNFIKISYSPEVHNDQLERELALVKRTLLEINNRVPKSGPNFTSLNESESFPYRMKVLEDKRKVVALNMVEGEIRTLLNKTSFYGYPHRRVPEELLLNSERNTFKSLEEDVFLILMMPISVKPYMKLLQMKLNIEEKLHLKENAQTPTEVKEINDQLNSMHSQRQSLLRSFTGYLNKKRIQKIQDTVDKYTLVYEHFKGLMPPTPDSMLKHVRTTQMDLRQHLILAKQYMAMDELHHNPPAV</sequence>
<organism evidence="2 3">
    <name type="scientific">Mya arenaria</name>
    <name type="common">Soft-shell clam</name>
    <dbReference type="NCBI Taxonomy" id="6604"/>
    <lineage>
        <taxon>Eukaryota</taxon>
        <taxon>Metazoa</taxon>
        <taxon>Spiralia</taxon>
        <taxon>Lophotrochozoa</taxon>
        <taxon>Mollusca</taxon>
        <taxon>Bivalvia</taxon>
        <taxon>Autobranchia</taxon>
        <taxon>Heteroconchia</taxon>
        <taxon>Euheterodonta</taxon>
        <taxon>Imparidentia</taxon>
        <taxon>Neoheterodontei</taxon>
        <taxon>Myida</taxon>
        <taxon>Myoidea</taxon>
        <taxon>Myidae</taxon>
        <taxon>Mya</taxon>
    </lineage>
</organism>
<feature type="compositionally biased region" description="Basic and acidic residues" evidence="1">
    <location>
        <begin position="236"/>
        <end position="246"/>
    </location>
</feature>
<feature type="compositionally biased region" description="Acidic residues" evidence="1">
    <location>
        <begin position="127"/>
        <end position="143"/>
    </location>
</feature>
<feature type="compositionally biased region" description="Basic and acidic residues" evidence="1">
    <location>
        <begin position="1094"/>
        <end position="1110"/>
    </location>
</feature>
<keyword evidence="3" id="KW-1185">Reference proteome</keyword>
<name>A0ABY7DI49_MYAAR</name>
<accession>A0ABY7DI49</accession>
<reference evidence="2" key="1">
    <citation type="submission" date="2022-11" db="EMBL/GenBank/DDBJ databases">
        <title>Centuries of genome instability and evolution in soft-shell clam transmissible cancer (bioRxiv).</title>
        <authorList>
            <person name="Hart S.F.M."/>
            <person name="Yonemitsu M.A."/>
            <person name="Giersch R.M."/>
            <person name="Beal B.F."/>
            <person name="Arriagada G."/>
            <person name="Davis B.W."/>
            <person name="Ostrander E.A."/>
            <person name="Goff S.P."/>
            <person name="Metzger M.J."/>
        </authorList>
    </citation>
    <scope>NUCLEOTIDE SEQUENCE</scope>
    <source>
        <strain evidence="2">MELC-2E11</strain>
        <tissue evidence="2">Siphon/mantle</tissue>
    </source>
</reference>
<feature type="region of interest" description="Disordered" evidence="1">
    <location>
        <begin position="1152"/>
        <end position="1174"/>
    </location>
</feature>
<feature type="compositionally biased region" description="Low complexity" evidence="1">
    <location>
        <begin position="1376"/>
        <end position="1397"/>
    </location>
</feature>
<feature type="region of interest" description="Disordered" evidence="1">
    <location>
        <begin position="1043"/>
        <end position="1077"/>
    </location>
</feature>
<feature type="region of interest" description="Disordered" evidence="1">
    <location>
        <begin position="1094"/>
        <end position="1135"/>
    </location>
</feature>
<gene>
    <name evidence="2" type="ORF">MAR_028844</name>
</gene>
<feature type="compositionally biased region" description="Basic and acidic residues" evidence="1">
    <location>
        <begin position="915"/>
        <end position="954"/>
    </location>
</feature>
<proteinExistence type="predicted"/>
<feature type="compositionally biased region" description="Acidic residues" evidence="1">
    <location>
        <begin position="524"/>
        <end position="561"/>
    </location>
</feature>
<feature type="compositionally biased region" description="Polar residues" evidence="1">
    <location>
        <begin position="70"/>
        <end position="83"/>
    </location>
</feature>
<feature type="region of interest" description="Disordered" evidence="1">
    <location>
        <begin position="403"/>
        <end position="446"/>
    </location>
</feature>
<feature type="compositionally biased region" description="Basic and acidic residues" evidence="1">
    <location>
        <begin position="84"/>
        <end position="97"/>
    </location>
</feature>
<feature type="compositionally biased region" description="Basic and acidic residues" evidence="1">
    <location>
        <begin position="845"/>
        <end position="859"/>
    </location>
</feature>
<feature type="region of interest" description="Disordered" evidence="1">
    <location>
        <begin position="1376"/>
        <end position="1423"/>
    </location>
</feature>
<feature type="compositionally biased region" description="Polar residues" evidence="1">
    <location>
        <begin position="265"/>
        <end position="287"/>
    </location>
</feature>
<evidence type="ECO:0000313" key="2">
    <source>
        <dbReference type="EMBL" id="WAQ96154.1"/>
    </source>
</evidence>
<feature type="region of interest" description="Disordered" evidence="1">
    <location>
        <begin position="522"/>
        <end position="608"/>
    </location>
</feature>
<feature type="compositionally biased region" description="Acidic residues" evidence="1">
    <location>
        <begin position="1115"/>
        <end position="1135"/>
    </location>
</feature>
<dbReference type="EMBL" id="CP111013">
    <property type="protein sequence ID" value="WAQ96154.1"/>
    <property type="molecule type" value="Genomic_DNA"/>
</dbReference>
<feature type="compositionally biased region" description="Polar residues" evidence="1">
    <location>
        <begin position="247"/>
        <end position="257"/>
    </location>
</feature>
<feature type="compositionally biased region" description="Acidic residues" evidence="1">
    <location>
        <begin position="582"/>
        <end position="592"/>
    </location>
</feature>
<feature type="compositionally biased region" description="Polar residues" evidence="1">
    <location>
        <begin position="734"/>
        <end position="744"/>
    </location>
</feature>
<evidence type="ECO:0000256" key="1">
    <source>
        <dbReference type="SAM" id="MobiDB-lite"/>
    </source>
</evidence>
<feature type="region of interest" description="Disordered" evidence="1">
    <location>
        <begin position="70"/>
        <end position="378"/>
    </location>
</feature>
<feature type="compositionally biased region" description="Polar residues" evidence="1">
    <location>
        <begin position="98"/>
        <end position="110"/>
    </location>
</feature>
<feature type="region of interest" description="Disordered" evidence="1">
    <location>
        <begin position="715"/>
        <end position="744"/>
    </location>
</feature>
<feature type="compositionally biased region" description="Basic and acidic residues" evidence="1">
    <location>
        <begin position="962"/>
        <end position="987"/>
    </location>
</feature>
<evidence type="ECO:0000313" key="3">
    <source>
        <dbReference type="Proteomes" id="UP001164746"/>
    </source>
</evidence>
<protein>
    <submittedName>
        <fullName evidence="2">Uncharacterized protein</fullName>
    </submittedName>
</protein>
<dbReference type="Proteomes" id="UP001164746">
    <property type="component" value="Chromosome 2"/>
</dbReference>